<evidence type="ECO:0000313" key="8">
    <source>
        <dbReference type="EMBL" id="WED44538.1"/>
    </source>
</evidence>
<dbReference type="SUPFAM" id="SSF53720">
    <property type="entry name" value="ALDH-like"/>
    <property type="match status" value="1"/>
</dbReference>
<dbReference type="GO" id="GO:0004399">
    <property type="term" value="F:histidinol dehydrogenase activity"/>
    <property type="evidence" value="ECO:0007669"/>
    <property type="project" value="UniProtKB-EC"/>
</dbReference>
<keyword evidence="3 5" id="KW-0862">Zinc</keyword>
<dbReference type="InterPro" id="IPR001692">
    <property type="entry name" value="Histidinol_DH_CS"/>
</dbReference>
<feature type="binding site" evidence="5">
    <location>
        <position position="261"/>
    </location>
    <ligand>
        <name>Zn(2+)</name>
        <dbReference type="ChEBI" id="CHEBI:29105"/>
    </ligand>
</feature>
<feature type="binding site" evidence="5">
    <location>
        <position position="413"/>
    </location>
    <ligand>
        <name>substrate</name>
    </ligand>
</feature>
<dbReference type="Gene3D" id="1.20.5.1300">
    <property type="match status" value="1"/>
</dbReference>
<dbReference type="PANTHER" id="PTHR21256">
    <property type="entry name" value="HISTIDINOL DEHYDROGENASE HDH"/>
    <property type="match status" value="1"/>
</dbReference>
<keyword evidence="5" id="KW-0028">Amino-acid biosynthesis</keyword>
<feature type="active site" description="Proton acceptor" evidence="5">
    <location>
        <position position="326"/>
    </location>
</feature>
<feature type="binding site" evidence="5">
    <location>
        <position position="418"/>
    </location>
    <ligand>
        <name>Zn(2+)</name>
        <dbReference type="ChEBI" id="CHEBI:29105"/>
    </ligand>
</feature>
<organism evidence="8 9">
    <name type="scientific">Legionella cardiaca</name>
    <dbReference type="NCBI Taxonomy" id="1071983"/>
    <lineage>
        <taxon>Bacteria</taxon>
        <taxon>Pseudomonadati</taxon>
        <taxon>Pseudomonadota</taxon>
        <taxon>Gammaproteobacteria</taxon>
        <taxon>Legionellales</taxon>
        <taxon>Legionellaceae</taxon>
        <taxon>Legionella</taxon>
    </lineage>
</organism>
<feature type="binding site" evidence="5">
    <location>
        <position position="258"/>
    </location>
    <ligand>
        <name>substrate</name>
    </ligand>
</feature>
<comment type="similarity">
    <text evidence="1 5 6 7">Belongs to the histidinol dehydrogenase family.</text>
</comment>
<evidence type="ECO:0000256" key="3">
    <source>
        <dbReference type="ARBA" id="ARBA00022833"/>
    </source>
</evidence>
<dbReference type="NCBIfam" id="TIGR00069">
    <property type="entry name" value="hisD"/>
    <property type="match status" value="1"/>
</dbReference>
<evidence type="ECO:0000256" key="6">
    <source>
        <dbReference type="PIRNR" id="PIRNR000099"/>
    </source>
</evidence>
<dbReference type="Gene3D" id="3.40.50.1980">
    <property type="entry name" value="Nitrogenase molybdenum iron protein domain"/>
    <property type="match status" value="2"/>
</dbReference>
<feature type="active site" description="Proton acceptor" evidence="5">
    <location>
        <position position="325"/>
    </location>
</feature>
<keyword evidence="9" id="KW-1185">Reference proteome</keyword>
<feature type="binding site" evidence="5">
    <location>
        <position position="124"/>
    </location>
    <ligand>
        <name>NAD(+)</name>
        <dbReference type="ChEBI" id="CHEBI:57540"/>
    </ligand>
</feature>
<dbReference type="PANTHER" id="PTHR21256:SF2">
    <property type="entry name" value="HISTIDINE BIOSYNTHESIS TRIFUNCTIONAL PROTEIN"/>
    <property type="match status" value="1"/>
</dbReference>
<keyword evidence="2 5" id="KW-0479">Metal-binding</keyword>
<feature type="binding site" evidence="5">
    <location>
        <position position="258"/>
    </location>
    <ligand>
        <name>Zn(2+)</name>
        <dbReference type="ChEBI" id="CHEBI:29105"/>
    </ligand>
</feature>
<evidence type="ECO:0000256" key="2">
    <source>
        <dbReference type="ARBA" id="ARBA00022723"/>
    </source>
</evidence>
<dbReference type="RefSeq" id="WP_275090358.1">
    <property type="nucleotide sequence ID" value="NZ_CP119078.1"/>
</dbReference>
<dbReference type="Proteomes" id="UP001222087">
    <property type="component" value="Chromosome"/>
</dbReference>
<dbReference type="HAMAP" id="MF_01024">
    <property type="entry name" value="HisD"/>
    <property type="match status" value="1"/>
</dbReference>
<feature type="binding site" evidence="5">
    <location>
        <position position="236"/>
    </location>
    <ligand>
        <name>substrate</name>
    </ligand>
</feature>
<comment type="pathway">
    <text evidence="5">Amino-acid biosynthesis; L-histidine biosynthesis; L-histidine from 5-phospho-alpha-D-ribose 1-diphosphate: step 9/9.</text>
</comment>
<gene>
    <name evidence="5 8" type="primary">hisD</name>
    <name evidence="8" type="ORF">PXX05_07055</name>
</gene>
<evidence type="ECO:0000313" key="9">
    <source>
        <dbReference type="Proteomes" id="UP001222087"/>
    </source>
</evidence>
<dbReference type="PROSITE" id="PS00611">
    <property type="entry name" value="HISOL_DEHYDROGENASE"/>
    <property type="match status" value="1"/>
</dbReference>
<comment type="cofactor">
    <cofactor evidence="5">
        <name>Zn(2+)</name>
        <dbReference type="ChEBI" id="CHEBI:29105"/>
    </cofactor>
    <text evidence="5">Binds 1 zinc ion per subunit.</text>
</comment>
<dbReference type="Pfam" id="PF00815">
    <property type="entry name" value="Histidinol_dh"/>
    <property type="match status" value="1"/>
</dbReference>
<feature type="binding site" evidence="5">
    <location>
        <position position="187"/>
    </location>
    <ligand>
        <name>NAD(+)</name>
        <dbReference type="ChEBI" id="CHEBI:57540"/>
    </ligand>
</feature>
<dbReference type="InterPro" id="IPR016161">
    <property type="entry name" value="Ald_DH/histidinol_DH"/>
</dbReference>
<keyword evidence="5" id="KW-0368">Histidine biosynthesis</keyword>
<dbReference type="EMBL" id="CP119078">
    <property type="protein sequence ID" value="WED44538.1"/>
    <property type="molecule type" value="Genomic_DNA"/>
</dbReference>
<name>A0ABY8AV50_9GAMM</name>
<evidence type="ECO:0000256" key="1">
    <source>
        <dbReference type="ARBA" id="ARBA00010178"/>
    </source>
</evidence>
<dbReference type="EC" id="1.1.1.23" evidence="5"/>
<comment type="catalytic activity">
    <reaction evidence="5">
        <text>L-histidinol + 2 NAD(+) + H2O = L-histidine + 2 NADH + 3 H(+)</text>
        <dbReference type="Rhea" id="RHEA:20641"/>
        <dbReference type="ChEBI" id="CHEBI:15377"/>
        <dbReference type="ChEBI" id="CHEBI:15378"/>
        <dbReference type="ChEBI" id="CHEBI:57540"/>
        <dbReference type="ChEBI" id="CHEBI:57595"/>
        <dbReference type="ChEBI" id="CHEBI:57699"/>
        <dbReference type="ChEBI" id="CHEBI:57945"/>
        <dbReference type="EC" id="1.1.1.23"/>
    </reaction>
</comment>
<keyword evidence="4 5" id="KW-0560">Oxidoreductase</keyword>
<proteinExistence type="inferred from homology"/>
<sequence>MLPINTWQTLSTEEKKQLLSRPQYNNCFKKQVEDIIATVKTRGDAGLYALTRDFDGVDLNALQVSSTVIKQAEVSPKAMRALTTAIETITTYHQNTMPQSQSLSTVEGVTISRVYKPITKVGLYVPGGNKTPLVSSLLMQAIPAMIAGCPIRILCTPPNRGGQIDPHLLVAARLCNIETIYQVGGAQAVAAMAYGTESIPKVDKIFGPGNSFVTEAKTQVSTDPLGAAIDMPAGPSEVMIVADNKANPVFVAADLLAQAEHGVDSQVILLCEAEQFAKQVQTAITQQFDSLSRQTIIRQALEHSAIVVCPNLEAQIDIINDYAPEHLIINRNDAVEWLPNIMAAGTIFLGPWAAETLGDYVTGSNHVLPTNGYARNHSGLGTIDFLKAFSIQDITVQGISTLSDAAQSLAIIEGLDAHANAVNVRMNFLAEVQGATLAEHSILNDVSID</sequence>
<feature type="binding site" evidence="5">
    <location>
        <position position="210"/>
    </location>
    <ligand>
        <name>NAD(+)</name>
        <dbReference type="ChEBI" id="CHEBI:57540"/>
    </ligand>
</feature>
<evidence type="ECO:0000256" key="4">
    <source>
        <dbReference type="ARBA" id="ARBA00023002"/>
    </source>
</evidence>
<evidence type="ECO:0000256" key="7">
    <source>
        <dbReference type="RuleBase" id="RU004175"/>
    </source>
</evidence>
<accession>A0ABY8AV50</accession>
<feature type="binding site" evidence="5">
    <location>
        <position position="359"/>
    </location>
    <ligand>
        <name>substrate</name>
    </ligand>
</feature>
<dbReference type="InterPro" id="IPR022695">
    <property type="entry name" value="Histidinol_DH_monofunct"/>
</dbReference>
<feature type="binding site" evidence="5">
    <location>
        <position position="326"/>
    </location>
    <ligand>
        <name>substrate</name>
    </ligand>
</feature>
<feature type="binding site" evidence="5">
    <location>
        <position position="261"/>
    </location>
    <ligand>
        <name>substrate</name>
    </ligand>
</feature>
<dbReference type="InterPro" id="IPR012131">
    <property type="entry name" value="Hstdl_DH"/>
</dbReference>
<comment type="function">
    <text evidence="5">Catalyzes the sequential NAD-dependent oxidations of L-histidinol to L-histidinaldehyde and then to L-histidine.</text>
</comment>
<protein>
    <recommendedName>
        <fullName evidence="5">Histidinol dehydrogenase</fullName>
        <shortName evidence="5">HDH</shortName>
        <ecNumber evidence="5">1.1.1.23</ecNumber>
    </recommendedName>
</protein>
<evidence type="ECO:0000256" key="5">
    <source>
        <dbReference type="HAMAP-Rule" id="MF_01024"/>
    </source>
</evidence>
<reference evidence="8 9" key="1">
    <citation type="submission" date="2023-02" db="EMBL/GenBank/DDBJ databases">
        <title>Genome Sequence of L. cardiaca H63T.</title>
        <authorList>
            <person name="Lopez A.E."/>
            <person name="Cianciotto N.P."/>
        </authorList>
    </citation>
    <scope>NUCLEOTIDE SEQUENCE [LARGE SCALE GENOMIC DNA]</scope>
    <source>
        <strain evidence="8 9">H63</strain>
    </source>
</reference>
<feature type="binding site" evidence="5">
    <location>
        <position position="418"/>
    </location>
    <ligand>
        <name>substrate</name>
    </ligand>
</feature>
<keyword evidence="5" id="KW-0520">NAD</keyword>
<dbReference type="CDD" id="cd06572">
    <property type="entry name" value="Histidinol_dh"/>
    <property type="match status" value="1"/>
</dbReference>
<dbReference type="PIRSF" id="PIRSF000099">
    <property type="entry name" value="Histidinol_dh"/>
    <property type="match status" value="1"/>
</dbReference>
<feature type="binding site" evidence="5">
    <location>
        <position position="359"/>
    </location>
    <ligand>
        <name>Zn(2+)</name>
        <dbReference type="ChEBI" id="CHEBI:29105"/>
    </ligand>
</feature>
<dbReference type="PRINTS" id="PR00083">
    <property type="entry name" value="HOLDHDRGNASE"/>
</dbReference>